<name>A0A2U1B097_9BACT</name>
<dbReference type="Proteomes" id="UP000576225">
    <property type="component" value="Unassembled WGS sequence"/>
</dbReference>
<evidence type="ECO:0000313" key="3">
    <source>
        <dbReference type="EMBL" id="PVY42095.1"/>
    </source>
</evidence>
<dbReference type="Proteomes" id="UP000245959">
    <property type="component" value="Unassembled WGS sequence"/>
</dbReference>
<feature type="chain" id="PRO_5036052118" description="Secreted protein with PEP-CTERM sorting signal" evidence="1">
    <location>
        <begin position="20"/>
        <end position="222"/>
    </location>
</feature>
<keyword evidence="4" id="KW-1185">Reference proteome</keyword>
<keyword evidence="1" id="KW-0732">Signal</keyword>
<reference evidence="3 4" key="1">
    <citation type="submission" date="2018-04" db="EMBL/GenBank/DDBJ databases">
        <title>Genomic Encyclopedia of Type Strains, Phase IV (KMG-IV): sequencing the most valuable type-strain genomes for metagenomic binning, comparative biology and taxonomic classification.</title>
        <authorList>
            <person name="Goeker M."/>
        </authorList>
    </citation>
    <scope>NUCLEOTIDE SEQUENCE [LARGE SCALE GENOMIC DNA]</scope>
    <source>
        <strain evidence="3 4">DSM 14823</strain>
    </source>
</reference>
<dbReference type="EMBL" id="QEKH01000012">
    <property type="protein sequence ID" value="PVY42095.1"/>
    <property type="molecule type" value="Genomic_DNA"/>
</dbReference>
<proteinExistence type="predicted"/>
<comment type="caution">
    <text evidence="3">The sequence shown here is derived from an EMBL/GenBank/DDBJ whole genome shotgun (WGS) entry which is preliminary data.</text>
</comment>
<dbReference type="EMBL" id="JABAEW010000086">
    <property type="protein sequence ID" value="NMD89192.1"/>
    <property type="molecule type" value="Genomic_DNA"/>
</dbReference>
<dbReference type="AlphaFoldDB" id="A0A2U1B097"/>
<evidence type="ECO:0008006" key="6">
    <source>
        <dbReference type="Google" id="ProtNLM"/>
    </source>
</evidence>
<dbReference type="GeneID" id="78295243"/>
<gene>
    <name evidence="3" type="ORF">C8D82_11292</name>
    <name evidence="2" type="ORF">HF882_21635</name>
</gene>
<evidence type="ECO:0000313" key="2">
    <source>
        <dbReference type="EMBL" id="NMD89192.1"/>
    </source>
</evidence>
<sequence>MKKILFALIAGLFAVPLFAAYQYDYGTISGASSDKRPDSKYTAYADRGGSAGLQNTLYFNHESYLYLDIAKGAGANFGAYYLDGATRGADLNLQLTADGRYSAFDADGNAVQFNPGDAIGFWYEDANGKIVYNTPGLEGEHRQTYNATWIKDQDTYMIGFGEYGQYINSRNPDQIYGESAFVMDVQVGGTAPTGQPLPGVLATLLIGGAVATGRRLYRRRAC</sequence>
<evidence type="ECO:0000256" key="1">
    <source>
        <dbReference type="SAM" id="SignalP"/>
    </source>
</evidence>
<accession>A0A2U1B097</accession>
<dbReference type="OrthoDB" id="9816402at2"/>
<reference evidence="2 5" key="2">
    <citation type="submission" date="2020-04" db="EMBL/GenBank/DDBJ databases">
        <authorList>
            <person name="Hitch T.C.A."/>
            <person name="Wylensek D."/>
            <person name="Clavel T."/>
        </authorList>
    </citation>
    <scope>NUCLEOTIDE SEQUENCE [LARGE SCALE GENOMIC DNA]</scope>
    <source>
        <strain evidence="2 5">COR2-253-APC-1A</strain>
    </source>
</reference>
<organism evidence="3 4">
    <name type="scientific">Victivallis vadensis</name>
    <dbReference type="NCBI Taxonomy" id="172901"/>
    <lineage>
        <taxon>Bacteria</taxon>
        <taxon>Pseudomonadati</taxon>
        <taxon>Lentisphaerota</taxon>
        <taxon>Lentisphaeria</taxon>
        <taxon>Victivallales</taxon>
        <taxon>Victivallaceae</taxon>
        <taxon>Victivallis</taxon>
    </lineage>
</organism>
<dbReference type="RefSeq" id="WP_116883935.1">
    <property type="nucleotide sequence ID" value="NZ_CABMMC010000146.1"/>
</dbReference>
<evidence type="ECO:0000313" key="4">
    <source>
        <dbReference type="Proteomes" id="UP000245959"/>
    </source>
</evidence>
<evidence type="ECO:0000313" key="5">
    <source>
        <dbReference type="Proteomes" id="UP000576225"/>
    </source>
</evidence>
<feature type="signal peptide" evidence="1">
    <location>
        <begin position="1"/>
        <end position="19"/>
    </location>
</feature>
<protein>
    <recommendedName>
        <fullName evidence="6">Secreted protein with PEP-CTERM sorting signal</fullName>
    </recommendedName>
</protein>